<protein>
    <submittedName>
        <fullName evidence="3">AbrB/MazE/SpoVT family DNA-binding domain-containing protein</fullName>
    </submittedName>
</protein>
<dbReference type="EMBL" id="VUMI01000007">
    <property type="protein sequence ID" value="MSS87889.1"/>
    <property type="molecule type" value="Genomic_DNA"/>
</dbReference>
<dbReference type="SUPFAM" id="SSF89447">
    <property type="entry name" value="AbrB/MazE/MraZ-like"/>
    <property type="match status" value="1"/>
</dbReference>
<dbReference type="Pfam" id="PF04014">
    <property type="entry name" value="MazE_antitoxin"/>
    <property type="match status" value="1"/>
</dbReference>
<keyword evidence="4" id="KW-1185">Reference proteome</keyword>
<accession>A0A6N7VY10</accession>
<dbReference type="SMART" id="SM00966">
    <property type="entry name" value="SpoVT_AbrB"/>
    <property type="match status" value="1"/>
</dbReference>
<dbReference type="NCBIfam" id="TIGR01439">
    <property type="entry name" value="lp_hng_hel_AbrB"/>
    <property type="match status" value="1"/>
</dbReference>
<name>A0A6N7VY10_9FIRM</name>
<evidence type="ECO:0000256" key="1">
    <source>
        <dbReference type="PROSITE-ProRule" id="PRU01076"/>
    </source>
</evidence>
<keyword evidence="1 3" id="KW-0238">DNA-binding</keyword>
<dbReference type="InterPro" id="IPR007159">
    <property type="entry name" value="SpoVT-AbrB_dom"/>
</dbReference>
<comment type="caution">
    <text evidence="3">The sequence shown here is derived from an EMBL/GenBank/DDBJ whole genome shotgun (WGS) entry which is preliminary data.</text>
</comment>
<dbReference type="GO" id="GO:0003677">
    <property type="term" value="F:DNA binding"/>
    <property type="evidence" value="ECO:0007669"/>
    <property type="project" value="UniProtKB-UniRule"/>
</dbReference>
<dbReference type="InterPro" id="IPR037914">
    <property type="entry name" value="SpoVT-AbrB_sf"/>
</dbReference>
<dbReference type="Gene3D" id="2.10.260.10">
    <property type="match status" value="1"/>
</dbReference>
<dbReference type="RefSeq" id="WP_102289420.1">
    <property type="nucleotide sequence ID" value="NZ_JAWYLE010000121.1"/>
</dbReference>
<sequence>MEVAKISSKGQITIPVSVRNKLKLKTGDKIVILEENGRFYFENSAMLAFKHVENAFADEAKKAGFQNEEEMQAYMKEIRKEVRGD</sequence>
<evidence type="ECO:0000259" key="2">
    <source>
        <dbReference type="PROSITE" id="PS51740"/>
    </source>
</evidence>
<dbReference type="AlphaFoldDB" id="A0A6N7VY10"/>
<proteinExistence type="predicted"/>
<dbReference type="Proteomes" id="UP000436047">
    <property type="component" value="Unassembled WGS sequence"/>
</dbReference>
<dbReference type="GeneID" id="86052621"/>
<organism evidence="3 4">
    <name type="scientific">Eisenbergiella porci</name>
    <dbReference type="NCBI Taxonomy" id="2652274"/>
    <lineage>
        <taxon>Bacteria</taxon>
        <taxon>Bacillati</taxon>
        <taxon>Bacillota</taxon>
        <taxon>Clostridia</taxon>
        <taxon>Lachnospirales</taxon>
        <taxon>Lachnospiraceae</taxon>
        <taxon>Eisenbergiella</taxon>
    </lineage>
</organism>
<evidence type="ECO:0000313" key="3">
    <source>
        <dbReference type="EMBL" id="MSS87889.1"/>
    </source>
</evidence>
<gene>
    <name evidence="3" type="ORF">FYJ45_05985</name>
</gene>
<dbReference type="PROSITE" id="PS51740">
    <property type="entry name" value="SPOVT_ABRB"/>
    <property type="match status" value="1"/>
</dbReference>
<feature type="domain" description="SpoVT-AbrB" evidence="2">
    <location>
        <begin position="1"/>
        <end position="46"/>
    </location>
</feature>
<evidence type="ECO:0000313" key="4">
    <source>
        <dbReference type="Proteomes" id="UP000436047"/>
    </source>
</evidence>
<reference evidence="3 4" key="1">
    <citation type="submission" date="2019-08" db="EMBL/GenBank/DDBJ databases">
        <title>In-depth cultivation of the pig gut microbiome towards novel bacterial diversity and tailored functional studies.</title>
        <authorList>
            <person name="Wylensek D."/>
            <person name="Hitch T.C.A."/>
            <person name="Clavel T."/>
        </authorList>
    </citation>
    <scope>NUCLEOTIDE SEQUENCE [LARGE SCALE GENOMIC DNA]</scope>
    <source>
        <strain evidence="3 4">WCA-389-WT-23B</strain>
    </source>
</reference>